<gene>
    <name evidence="1" type="ORF">HEQ75_15640</name>
</gene>
<name>A0ABX1E6C5_9PROT</name>
<reference evidence="1 2" key="1">
    <citation type="submission" date="2020-03" db="EMBL/GenBank/DDBJ databases">
        <title>Roseomonas selenitidurans sp. nov. isolated from urban soil.</title>
        <authorList>
            <person name="Liu H."/>
        </authorList>
    </citation>
    <scope>NUCLEOTIDE SEQUENCE [LARGE SCALE GENOMIC DNA]</scope>
    <source>
        <strain evidence="1 2">BU-1</strain>
    </source>
</reference>
<evidence type="ECO:0000313" key="2">
    <source>
        <dbReference type="Proteomes" id="UP000787635"/>
    </source>
</evidence>
<evidence type="ECO:0000313" key="1">
    <source>
        <dbReference type="EMBL" id="NKC32295.1"/>
    </source>
</evidence>
<protein>
    <submittedName>
        <fullName evidence="1">Uncharacterized protein</fullName>
    </submittedName>
</protein>
<proteinExistence type="predicted"/>
<sequence>MALSFNNVDMQQMALLVQWHGVEERALPCAGVPPACYRYECPMTVVTLERTLVAAGVVRMSLAGPTWRLVFRYVGAATVLQCVDHADGFVRDLVAVKMSQD</sequence>
<dbReference type="EMBL" id="JAAVNE010000025">
    <property type="protein sequence ID" value="NKC32295.1"/>
    <property type="molecule type" value="Genomic_DNA"/>
</dbReference>
<comment type="caution">
    <text evidence="1">The sequence shown here is derived from an EMBL/GenBank/DDBJ whole genome shotgun (WGS) entry which is preliminary data.</text>
</comment>
<dbReference type="RefSeq" id="WP_168032240.1">
    <property type="nucleotide sequence ID" value="NZ_JAAVNE010000025.1"/>
</dbReference>
<accession>A0ABX1E6C5</accession>
<organism evidence="1 2">
    <name type="scientific">Falsiroseomonas selenitidurans</name>
    <dbReference type="NCBI Taxonomy" id="2716335"/>
    <lineage>
        <taxon>Bacteria</taxon>
        <taxon>Pseudomonadati</taxon>
        <taxon>Pseudomonadota</taxon>
        <taxon>Alphaproteobacteria</taxon>
        <taxon>Acetobacterales</taxon>
        <taxon>Roseomonadaceae</taxon>
        <taxon>Falsiroseomonas</taxon>
    </lineage>
</organism>
<keyword evidence="2" id="KW-1185">Reference proteome</keyword>
<dbReference type="Proteomes" id="UP000787635">
    <property type="component" value="Unassembled WGS sequence"/>
</dbReference>